<feature type="compositionally biased region" description="Low complexity" evidence="8">
    <location>
        <begin position="563"/>
        <end position="580"/>
    </location>
</feature>
<keyword evidence="3" id="KW-0509">mRNA transport</keyword>
<keyword evidence="7" id="KW-0539">Nucleus</keyword>
<evidence type="ECO:0000256" key="7">
    <source>
        <dbReference type="ARBA" id="ARBA00023242"/>
    </source>
</evidence>
<evidence type="ECO:0000256" key="3">
    <source>
        <dbReference type="ARBA" id="ARBA00022816"/>
    </source>
</evidence>
<protein>
    <submittedName>
        <fullName evidence="9">Uncharacterized protein</fullName>
    </submittedName>
</protein>
<dbReference type="InterPro" id="IPR019321">
    <property type="entry name" value="Nucleoporin_Nup88"/>
</dbReference>
<keyword evidence="5" id="KW-0811">Translocation</keyword>
<organism evidence="9 10">
    <name type="scientific">Wallemia hederae</name>
    <dbReference type="NCBI Taxonomy" id="1540922"/>
    <lineage>
        <taxon>Eukaryota</taxon>
        <taxon>Fungi</taxon>
        <taxon>Dikarya</taxon>
        <taxon>Basidiomycota</taxon>
        <taxon>Wallemiomycotina</taxon>
        <taxon>Wallemiomycetes</taxon>
        <taxon>Wallemiales</taxon>
        <taxon>Wallemiaceae</taxon>
        <taxon>Wallemia</taxon>
    </lineage>
</organism>
<name>A0A4V4LU69_9BASI</name>
<evidence type="ECO:0000256" key="4">
    <source>
        <dbReference type="ARBA" id="ARBA00022927"/>
    </source>
</evidence>
<keyword evidence="10" id="KW-1185">Reference proteome</keyword>
<evidence type="ECO:0000256" key="8">
    <source>
        <dbReference type="SAM" id="MobiDB-lite"/>
    </source>
</evidence>
<dbReference type="PANTHER" id="PTHR13257">
    <property type="entry name" value="NUCLEOPORIN NUP84-RELATED"/>
    <property type="match status" value="1"/>
</dbReference>
<dbReference type="GO" id="GO:0000055">
    <property type="term" value="P:ribosomal large subunit export from nucleus"/>
    <property type="evidence" value="ECO:0007669"/>
    <property type="project" value="InterPro"/>
</dbReference>
<dbReference type="GO" id="GO:0000056">
    <property type="term" value="P:ribosomal small subunit export from nucleus"/>
    <property type="evidence" value="ECO:0007669"/>
    <property type="project" value="InterPro"/>
</dbReference>
<keyword evidence="2" id="KW-0813">Transport</keyword>
<dbReference type="GO" id="GO:0006606">
    <property type="term" value="P:protein import into nucleus"/>
    <property type="evidence" value="ECO:0007669"/>
    <property type="project" value="TreeGrafter"/>
</dbReference>
<feature type="region of interest" description="Disordered" evidence="8">
    <location>
        <begin position="563"/>
        <end position="592"/>
    </location>
</feature>
<comment type="caution">
    <text evidence="9">The sequence shown here is derived from an EMBL/GenBank/DDBJ whole genome shotgun (WGS) entry which is preliminary data.</text>
</comment>
<evidence type="ECO:0000256" key="2">
    <source>
        <dbReference type="ARBA" id="ARBA00022448"/>
    </source>
</evidence>
<evidence type="ECO:0000313" key="9">
    <source>
        <dbReference type="EMBL" id="TIA90313.1"/>
    </source>
</evidence>
<dbReference type="PANTHER" id="PTHR13257:SF0">
    <property type="entry name" value="NUCLEAR PORE COMPLEX PROTEIN NUP88"/>
    <property type="match status" value="1"/>
</dbReference>
<dbReference type="InterPro" id="IPR037700">
    <property type="entry name" value="NUP88/NUP82"/>
</dbReference>
<accession>A0A4V4LU69</accession>
<dbReference type="GO" id="GO:0006406">
    <property type="term" value="P:mRNA export from nucleus"/>
    <property type="evidence" value="ECO:0007669"/>
    <property type="project" value="TreeGrafter"/>
</dbReference>
<dbReference type="OrthoDB" id="341482at2759"/>
<comment type="subcellular location">
    <subcellularLocation>
        <location evidence="1">Nucleus</location>
        <location evidence="1">Nuclear pore complex</location>
    </subcellularLocation>
</comment>
<keyword evidence="6" id="KW-0906">Nuclear pore complex</keyword>
<reference evidence="9 10" key="1">
    <citation type="submission" date="2019-03" db="EMBL/GenBank/DDBJ databases">
        <title>Sequencing 23 genomes of Wallemia ichthyophaga.</title>
        <authorList>
            <person name="Gostincar C."/>
        </authorList>
    </citation>
    <scope>NUCLEOTIDE SEQUENCE [LARGE SCALE GENOMIC DNA]</scope>
    <source>
        <strain evidence="9 10">EXF-5753</strain>
    </source>
</reference>
<dbReference type="Pfam" id="PF10168">
    <property type="entry name" value="Nup88"/>
    <property type="match status" value="2"/>
</dbReference>
<dbReference type="EMBL" id="SPNW01000020">
    <property type="protein sequence ID" value="TIA90313.1"/>
    <property type="molecule type" value="Genomic_DNA"/>
</dbReference>
<evidence type="ECO:0000313" key="10">
    <source>
        <dbReference type="Proteomes" id="UP000310189"/>
    </source>
</evidence>
<dbReference type="Proteomes" id="UP000310189">
    <property type="component" value="Unassembled WGS sequence"/>
</dbReference>
<evidence type="ECO:0000256" key="5">
    <source>
        <dbReference type="ARBA" id="ARBA00023010"/>
    </source>
</evidence>
<evidence type="ECO:0000256" key="1">
    <source>
        <dbReference type="ARBA" id="ARBA00004567"/>
    </source>
</evidence>
<feature type="region of interest" description="Disordered" evidence="8">
    <location>
        <begin position="235"/>
        <end position="261"/>
    </location>
</feature>
<keyword evidence="4" id="KW-0653">Protein transport</keyword>
<proteinExistence type="predicted"/>
<evidence type="ECO:0000256" key="6">
    <source>
        <dbReference type="ARBA" id="ARBA00023132"/>
    </source>
</evidence>
<dbReference type="GO" id="GO:0017056">
    <property type="term" value="F:structural constituent of nuclear pore"/>
    <property type="evidence" value="ECO:0007669"/>
    <property type="project" value="InterPro"/>
</dbReference>
<dbReference type="GO" id="GO:0005643">
    <property type="term" value="C:nuclear pore"/>
    <property type="evidence" value="ECO:0007669"/>
    <property type="project" value="UniProtKB-SubCell"/>
</dbReference>
<dbReference type="AlphaFoldDB" id="A0A4V4LU69"/>
<gene>
    <name evidence="9" type="ORF">E3P99_01621</name>
</gene>
<sequence>MGAPFSTSCFTLSISPLAQQCSNAIPALLNTSSSLVLIVPLTSTSINAAMEFHEQWLENLLESFSSLSTSAQTSQTQPHLPTNKTKRLVTRNSDLIYAHGSELRMMSLAELKSGSSSSSSSAGNVKTLHTPNIAFEIQALVLNHTKKLLAVVGTHQIVVVVLPRPGYARLVTPMIECRSIAVGQYYHAAKGAPAIAKVDWHPWSQSAASLLVLTTDATLREYDVASDSEDPQQALSFTQPANMPGSVNAPPTPARKGFSADDERSEECVSFDIGKSDTDWAPLTLYGLMRNGDVYAICPFIPNQAQVPIAYIQNLRGITEAKLLDPVHEDHGIVEARLNQQMRWLNAMAKQIQVAEDSATTFKCSPPRATGSILRQGPYLVQPPPSEEEYEADASDIITLRPKELPMDVFVVAFTDGRVDVCLGADKAEGRWSSKLEASASPPVMSTYESIQVLDVQDVGYPSFSTDPVYEDTVYLSHAEGVHALVLKPWLDEVAQTDSITKDSQLVQVIKTGSSSTSASNPIVALDVINDPYLGYLLFALTNSMQLLPMDLSLRVQEASELSTNAAPAQSSSPASSAPKESSDANEPTDEQKKLMGSLLDKPMSEHTDGTINLTLRLDPVNTRAEIAVTPQSLRYLGGVVENVRKHNQSFIATGNGIQDRLHLQIKETERQIDKLAHVASVATSPANGAGVGAGKGGRVEAVANEQTELLRRMDRLLQRLMDKHQPTLSTHEKKWFAELGRIRDEVGGDDGKGRALQARMSKVRACAFEYQAYQATTAHAQSRSEGSIGASQIAKVEGVLHDETSAIEDLRAKLDKVSAMLKSD</sequence>